<feature type="region of interest" description="Disordered" evidence="4">
    <location>
        <begin position="19"/>
        <end position="73"/>
    </location>
</feature>
<proteinExistence type="predicted"/>
<accession>A0A1Y3AWL0</accession>
<organism evidence="5 6">
    <name type="scientific">Euroglyphus maynei</name>
    <name type="common">Mayne's house dust mite</name>
    <dbReference type="NCBI Taxonomy" id="6958"/>
    <lineage>
        <taxon>Eukaryota</taxon>
        <taxon>Metazoa</taxon>
        <taxon>Ecdysozoa</taxon>
        <taxon>Arthropoda</taxon>
        <taxon>Chelicerata</taxon>
        <taxon>Arachnida</taxon>
        <taxon>Acari</taxon>
        <taxon>Acariformes</taxon>
        <taxon>Sarcoptiformes</taxon>
        <taxon>Astigmata</taxon>
        <taxon>Psoroptidia</taxon>
        <taxon>Analgoidea</taxon>
        <taxon>Pyroglyphidae</taxon>
        <taxon>Pyroglyphinae</taxon>
        <taxon>Euroglyphus</taxon>
    </lineage>
</organism>
<evidence type="ECO:0000256" key="3">
    <source>
        <dbReference type="ARBA" id="ARBA00023242"/>
    </source>
</evidence>
<keyword evidence="2" id="KW-0238">DNA-binding</keyword>
<sequence>MIYESNGRTASDIEQHFENTNNNFLPDSSSSAMDNDDPHNELDSTVIESDNTLMNGDNNDSSDHQHHQNEQSAICARDGCQRITVDSNQWDREFCSEECCVRYCSDVFRNWTTRKQQQMSADLSQHVLTSSASSA</sequence>
<dbReference type="PANTHER" id="PTHR45781:SF1">
    <property type="entry name" value="HMG BOX DOMAIN-CONTAINING PROTEIN"/>
    <property type="match status" value="1"/>
</dbReference>
<feature type="compositionally biased region" description="Polar residues" evidence="4">
    <location>
        <begin position="46"/>
        <end position="59"/>
    </location>
</feature>
<comment type="subcellular location">
    <subcellularLocation>
        <location evidence="1">Nucleus</location>
    </subcellularLocation>
</comment>
<dbReference type="EMBL" id="MUJZ01054182">
    <property type="protein sequence ID" value="OTF72882.1"/>
    <property type="molecule type" value="Genomic_DNA"/>
</dbReference>
<dbReference type="GO" id="GO:0031490">
    <property type="term" value="F:chromatin DNA binding"/>
    <property type="evidence" value="ECO:0007669"/>
    <property type="project" value="TreeGrafter"/>
</dbReference>
<reference evidence="5 6" key="1">
    <citation type="submission" date="2017-03" db="EMBL/GenBank/DDBJ databases">
        <title>Genome Survey of Euroglyphus maynei.</title>
        <authorList>
            <person name="Arlian L.G."/>
            <person name="Morgan M.S."/>
            <person name="Rider S.D."/>
        </authorList>
    </citation>
    <scope>NUCLEOTIDE SEQUENCE [LARGE SCALE GENOMIC DNA]</scope>
    <source>
        <strain evidence="5">Arlian Lab</strain>
        <tissue evidence="5">Whole body</tissue>
    </source>
</reference>
<keyword evidence="3" id="KW-0539">Nucleus</keyword>
<evidence type="ECO:0000256" key="2">
    <source>
        <dbReference type="ARBA" id="ARBA00023125"/>
    </source>
</evidence>
<evidence type="ECO:0000256" key="1">
    <source>
        <dbReference type="ARBA" id="ARBA00004123"/>
    </source>
</evidence>
<comment type="caution">
    <text evidence="5">The sequence shown here is derived from an EMBL/GenBank/DDBJ whole genome shotgun (WGS) entry which is preliminary data.</text>
</comment>
<feature type="compositionally biased region" description="Polar residues" evidence="4">
    <location>
        <begin position="19"/>
        <end position="33"/>
    </location>
</feature>
<evidence type="ECO:0000313" key="5">
    <source>
        <dbReference type="EMBL" id="OTF72882.1"/>
    </source>
</evidence>
<evidence type="ECO:0000313" key="6">
    <source>
        <dbReference type="Proteomes" id="UP000194236"/>
    </source>
</evidence>
<protein>
    <submittedName>
        <fullName evidence="5">Uncharacterized protein</fullName>
    </submittedName>
</protein>
<dbReference type="Proteomes" id="UP000194236">
    <property type="component" value="Unassembled WGS sequence"/>
</dbReference>
<gene>
    <name evidence="5" type="ORF">BLA29_009409</name>
</gene>
<dbReference type="GO" id="GO:0006357">
    <property type="term" value="P:regulation of transcription by RNA polymerase II"/>
    <property type="evidence" value="ECO:0007669"/>
    <property type="project" value="TreeGrafter"/>
</dbReference>
<evidence type="ECO:0000256" key="4">
    <source>
        <dbReference type="SAM" id="MobiDB-lite"/>
    </source>
</evidence>
<dbReference type="InterPro" id="IPR051365">
    <property type="entry name" value="TOX_HMG-box_domain"/>
</dbReference>
<keyword evidence="6" id="KW-1185">Reference proteome</keyword>
<name>A0A1Y3AWL0_EURMA</name>
<dbReference type="GO" id="GO:0005634">
    <property type="term" value="C:nucleus"/>
    <property type="evidence" value="ECO:0007669"/>
    <property type="project" value="UniProtKB-SubCell"/>
</dbReference>
<dbReference type="OrthoDB" id="10027956at2759"/>
<dbReference type="PANTHER" id="PTHR45781">
    <property type="entry name" value="AGAP000281-PA"/>
    <property type="match status" value="1"/>
</dbReference>
<dbReference type="AlphaFoldDB" id="A0A1Y3AWL0"/>